<dbReference type="InterPro" id="IPR050765">
    <property type="entry name" value="Riboflavin_Biosynth_HTPR"/>
</dbReference>
<evidence type="ECO:0000256" key="2">
    <source>
        <dbReference type="ARBA" id="ARBA00022857"/>
    </source>
</evidence>
<evidence type="ECO:0000256" key="1">
    <source>
        <dbReference type="ARBA" id="ARBA00005104"/>
    </source>
</evidence>
<dbReference type="InterPro" id="IPR002734">
    <property type="entry name" value="RibDG_C"/>
</dbReference>
<dbReference type="eggNOG" id="COG1985">
    <property type="taxonomic scope" value="Bacteria"/>
</dbReference>
<dbReference type="Proteomes" id="UP000001409">
    <property type="component" value="Chromosome"/>
</dbReference>
<dbReference type="KEGG" id="cef:CE1789"/>
<sequence>MRFTSVARSYGSVEERSVHTGKVAGSNPARTTIKACFPLGRQAFHVFPSHRRTRISHMVDMKGLVTDLIGPVLPVGQPECRAVLVTTLAGSTSAGGTSGHLGNDTDTALLLALRAWSDVVLVGASTVRAEDYGGVVIGEAGREARRRRGQQPVPPIAVISSSLDLDPGSRFFTEAAAAPIIVTDNTDPSRLAGLQAAGARILQVGTLGVGLVVDKLRQEGFARISCEGGASVYAQMIDAGVIDVWHHTIDPALSGTVEKPAVRGGRNQPVALTLEHMHADPDSTLFLRYRFG</sequence>
<accession>Q8FPI9</accession>
<comment type="pathway">
    <text evidence="1">Cofactor biosynthesis; riboflavin biosynthesis.</text>
</comment>
<dbReference type="PANTHER" id="PTHR38011:SF7">
    <property type="entry name" value="2,5-DIAMINO-6-RIBOSYLAMINO-4(3H)-PYRIMIDINONE 5'-PHOSPHATE REDUCTASE"/>
    <property type="match status" value="1"/>
</dbReference>
<dbReference type="GO" id="GO:0009231">
    <property type="term" value="P:riboflavin biosynthetic process"/>
    <property type="evidence" value="ECO:0007669"/>
    <property type="project" value="InterPro"/>
</dbReference>
<keyword evidence="2" id="KW-0521">NADP</keyword>
<dbReference type="PANTHER" id="PTHR38011">
    <property type="entry name" value="DIHYDROFOLATE REDUCTASE FAMILY PROTEIN (AFU_ORTHOLOGUE AFUA_8G06820)"/>
    <property type="match status" value="1"/>
</dbReference>
<dbReference type="NCBIfam" id="NF010663">
    <property type="entry name" value="PRK14059.1-1"/>
    <property type="match status" value="1"/>
</dbReference>
<dbReference type="InterPro" id="IPR024072">
    <property type="entry name" value="DHFR-like_dom_sf"/>
</dbReference>
<dbReference type="HOGENOM" id="CLU_036590_7_1_11"/>
<dbReference type="GO" id="GO:0008703">
    <property type="term" value="F:5-amino-6-(5-phosphoribosylamino)uracil reductase activity"/>
    <property type="evidence" value="ECO:0007669"/>
    <property type="project" value="InterPro"/>
</dbReference>
<reference evidence="5 6" key="1">
    <citation type="journal article" date="2003" name="Genome Res.">
        <title>Comparative complete genome sequence analysis of the amino acid replacements responsible for the thermostability of Corynebacterium efficiens.</title>
        <authorList>
            <person name="Nishio Y."/>
            <person name="Nakamura Y."/>
            <person name="Kawarabayasi Y."/>
            <person name="Usuda Y."/>
            <person name="Kimura E."/>
            <person name="Sugimoto S."/>
            <person name="Matsui K."/>
            <person name="Yamagishi A."/>
            <person name="Kikuchi H."/>
            <person name="Ikeo K."/>
            <person name="Gojobori T."/>
        </authorList>
    </citation>
    <scope>NUCLEOTIDE SEQUENCE [LARGE SCALE GENOMIC DNA]</scope>
    <source>
        <strain evidence="6">DSM 44549 / YS-314 / AJ 12310 / JCM 11189 / NBRC 100395</strain>
    </source>
</reference>
<evidence type="ECO:0000259" key="4">
    <source>
        <dbReference type="Pfam" id="PF01872"/>
    </source>
</evidence>
<dbReference type="AlphaFoldDB" id="Q8FPI9"/>
<dbReference type="Pfam" id="PF01872">
    <property type="entry name" value="RibD_C"/>
    <property type="match status" value="1"/>
</dbReference>
<evidence type="ECO:0000256" key="3">
    <source>
        <dbReference type="ARBA" id="ARBA00023002"/>
    </source>
</evidence>
<keyword evidence="6" id="KW-1185">Reference proteome</keyword>
<dbReference type="SUPFAM" id="SSF53597">
    <property type="entry name" value="Dihydrofolate reductase-like"/>
    <property type="match status" value="1"/>
</dbReference>
<evidence type="ECO:0000313" key="5">
    <source>
        <dbReference type="EMBL" id="BAC18599.1"/>
    </source>
</evidence>
<dbReference type="STRING" id="196164.gene:10742216"/>
<proteinExistence type="predicted"/>
<dbReference type="Gene3D" id="3.40.430.10">
    <property type="entry name" value="Dihydrofolate Reductase, subunit A"/>
    <property type="match status" value="1"/>
</dbReference>
<dbReference type="EMBL" id="BA000035">
    <property type="protein sequence ID" value="BAC18599.1"/>
    <property type="molecule type" value="Genomic_DNA"/>
</dbReference>
<protein>
    <recommendedName>
        <fullName evidence="4">Bacterial bifunctional deaminase-reductase C-terminal domain-containing protein</fullName>
    </recommendedName>
</protein>
<keyword evidence="3" id="KW-0560">Oxidoreductase</keyword>
<organism evidence="5 6">
    <name type="scientific">Corynebacterium efficiens (strain DSM 44549 / YS-314 / AJ 12310 / JCM 11189 / NBRC 100395)</name>
    <dbReference type="NCBI Taxonomy" id="196164"/>
    <lineage>
        <taxon>Bacteria</taxon>
        <taxon>Bacillati</taxon>
        <taxon>Actinomycetota</taxon>
        <taxon>Actinomycetes</taxon>
        <taxon>Mycobacteriales</taxon>
        <taxon>Corynebacteriaceae</taxon>
        <taxon>Corynebacterium</taxon>
    </lineage>
</organism>
<feature type="domain" description="Bacterial bifunctional deaminase-reductase C-terminal" evidence="4">
    <location>
        <begin position="90"/>
        <end position="282"/>
    </location>
</feature>
<name>Q8FPI9_COREF</name>
<evidence type="ECO:0000313" key="6">
    <source>
        <dbReference type="Proteomes" id="UP000001409"/>
    </source>
</evidence>